<reference evidence="4" key="2">
    <citation type="submission" date="2018-01" db="EMBL/GenBank/DDBJ databases">
        <authorList>
            <person name="Gaut B.S."/>
            <person name="Morton B.R."/>
            <person name="Clegg M.T."/>
            <person name="Duvall M.R."/>
        </authorList>
    </citation>
    <scope>NUCLEOTIDE SEQUENCE [LARGE SCALE GENOMIC DNA]</scope>
</reference>
<proteinExistence type="predicted"/>
<name>A0A375GJB1_9BURK</name>
<evidence type="ECO:0000313" key="2">
    <source>
        <dbReference type="EMBL" id="SPC05654.1"/>
    </source>
</evidence>
<comment type="caution">
    <text evidence="2">The sequence shown here is derived from an EMBL/GenBank/DDBJ whole genome shotgun (WGS) entry which is preliminary data.</text>
</comment>
<evidence type="ECO:0000256" key="1">
    <source>
        <dbReference type="SAM" id="MobiDB-lite"/>
    </source>
</evidence>
<dbReference type="EMBL" id="OGUS01000024">
    <property type="protein sequence ID" value="SPC05654.1"/>
    <property type="molecule type" value="Genomic_DNA"/>
</dbReference>
<dbReference type="Proteomes" id="UP000256862">
    <property type="component" value="Plasmid CO2235_mp"/>
</dbReference>
<gene>
    <name evidence="3" type="ORF">CO2235_MP130006</name>
    <name evidence="2" type="ORF">CO2235_U220007</name>
</gene>
<dbReference type="AlphaFoldDB" id="A0A375GJB1"/>
<evidence type="ECO:0000313" key="4">
    <source>
        <dbReference type="Proteomes" id="UP000256862"/>
    </source>
</evidence>
<accession>A0A375GJB1</accession>
<reference evidence="2 4" key="1">
    <citation type="submission" date="2018-01" db="EMBL/GenBank/DDBJ databases">
        <authorList>
            <person name="Clerissi C."/>
        </authorList>
    </citation>
    <scope>NUCLEOTIDE SEQUENCE</scope>
    <source>
        <strain evidence="2">Cupriavidus oxalaticus LMG 2235</strain>
        <plasmid evidence="4">co2235_mp</plasmid>
    </source>
</reference>
<dbReference type="EMBL" id="OGUS01000136">
    <property type="protein sequence ID" value="SPC19271.1"/>
    <property type="molecule type" value="Genomic_DNA"/>
</dbReference>
<protein>
    <submittedName>
        <fullName evidence="2">Uncharacterized protein</fullName>
    </submittedName>
</protein>
<organism evidence="2 4">
    <name type="scientific">Cupriavidus oxalaticus</name>
    <dbReference type="NCBI Taxonomy" id="96344"/>
    <lineage>
        <taxon>Bacteria</taxon>
        <taxon>Pseudomonadati</taxon>
        <taxon>Pseudomonadota</taxon>
        <taxon>Betaproteobacteria</taxon>
        <taxon>Burkholderiales</taxon>
        <taxon>Burkholderiaceae</taxon>
        <taxon>Cupriavidus</taxon>
    </lineage>
</organism>
<sequence>MMWAGRKDRRSTQYSRCGASPLYSDFAY</sequence>
<geneLocation type="plasmid" evidence="4">
    <name>co2235_mp</name>
</geneLocation>
<feature type="region of interest" description="Disordered" evidence="1">
    <location>
        <begin position="1"/>
        <end position="28"/>
    </location>
</feature>
<evidence type="ECO:0000313" key="3">
    <source>
        <dbReference type="EMBL" id="SPC19271.1"/>
    </source>
</evidence>